<evidence type="ECO:0000259" key="2">
    <source>
        <dbReference type="PROSITE" id="PS50238"/>
    </source>
</evidence>
<feature type="region of interest" description="Disordered" evidence="1">
    <location>
        <begin position="388"/>
        <end position="409"/>
    </location>
</feature>
<dbReference type="InterPro" id="IPR008936">
    <property type="entry name" value="Rho_GTPase_activation_prot"/>
</dbReference>
<dbReference type="PANTHER" id="PTHR45808:SF2">
    <property type="entry name" value="RHO GTPASE-ACTIVATING PROTEIN 68F"/>
    <property type="match status" value="1"/>
</dbReference>
<dbReference type="GO" id="GO:0005096">
    <property type="term" value="F:GTPase activator activity"/>
    <property type="evidence" value="ECO:0007669"/>
    <property type="project" value="TreeGrafter"/>
</dbReference>
<feature type="compositionally biased region" description="Low complexity" evidence="1">
    <location>
        <begin position="527"/>
        <end position="539"/>
    </location>
</feature>
<gene>
    <name evidence="3" type="ORF">J8273_5235</name>
</gene>
<dbReference type="CDD" id="cd00159">
    <property type="entry name" value="RhoGAP"/>
    <property type="match status" value="1"/>
</dbReference>
<dbReference type="AlphaFoldDB" id="A0A8J6AV00"/>
<dbReference type="Pfam" id="PF00620">
    <property type="entry name" value="RhoGAP"/>
    <property type="match status" value="1"/>
</dbReference>
<evidence type="ECO:0000256" key="1">
    <source>
        <dbReference type="SAM" id="MobiDB-lite"/>
    </source>
</evidence>
<sequence>MVSLFSRSKTGGKKDEGGKKDLFGVSLETCFVRKPSPDGKLPFVVHSLIEYLNDQDAVNCEGILRLCGNHMEVQTVRQKYNSGNSFVLGDVVKEMHTASRLLKLWLDQLKEPLLTFELYDELSAFQKNDPQAIEKMRSIVSKLPDLNYRTARYVFTFLHSISVNAAVNKMHAGNIALLMTPVLVRSPSVDPNDLMSFANVGSGSGAVDALVKHAPEIFDAASLDSSVNDGDNSSTSAGLLSASDTADQPLPQDVPSELVEPATPELRDNHLRKLSEELPMPAYGDGAESHGTSASSDYETSDTESETTTTMTDDASEPAVLSPIPSFDRSPGIAPLNLIPAHSHSSDTLMQLTTRSRSRVVGYVETTVERFMNTDSLLIDVAETSTAINTARSEPSPDSRTESPFSRSLDDAIERERRLLTAPESREHAAVEAATSLNTRALPHRLSRTKLGPARRLSDTLQYQLKAWDTRFAVRKGMTPGTQRGDRAEIEHVVQAYVAVDEFMKTWATLTLQSQWRGRKARKNRKTTPAATPSRTPSRPVGPVVARDLLTSPLPSYPPLAETQRPADPITDPLGYASMHLVRARDGSSLPAMLEDMTEPQLKMEKSLIKLELRDYDRRYTLRTGQEPTRADKEPIRPLYQRYKAVNALLELFDKSAAPAANLDEMTLPSLMALKRQLQHELHVIDVKFKQDHVDYKSMPEGAAKRQLYVNLKGSQNRFFESHARYKAVKEEIVRRNVG</sequence>
<comment type="caution">
    <text evidence="3">The sequence shown here is derived from an EMBL/GenBank/DDBJ whole genome shotgun (WGS) entry which is preliminary data.</text>
</comment>
<dbReference type="EMBL" id="JAHDYR010000038">
    <property type="protein sequence ID" value="KAG9392250.1"/>
    <property type="molecule type" value="Genomic_DNA"/>
</dbReference>
<evidence type="ECO:0000313" key="4">
    <source>
        <dbReference type="Proteomes" id="UP000717585"/>
    </source>
</evidence>
<dbReference type="InterPro" id="IPR000198">
    <property type="entry name" value="RhoGAP_dom"/>
</dbReference>
<evidence type="ECO:0000313" key="3">
    <source>
        <dbReference type="EMBL" id="KAG9392250.1"/>
    </source>
</evidence>
<dbReference type="InterPro" id="IPR059029">
    <property type="entry name" value="FAM13A_dom"/>
</dbReference>
<reference evidence="3" key="1">
    <citation type="submission" date="2021-05" db="EMBL/GenBank/DDBJ databases">
        <title>A free-living protist that lacks canonical eukaryotic 1 DNA replication and segregation systems.</title>
        <authorList>
            <person name="Salas-Leiva D.E."/>
            <person name="Tromer E.C."/>
            <person name="Curtis B.A."/>
            <person name="Jerlstrom-Hultqvist J."/>
            <person name="Kolisko M."/>
            <person name="Yi Z."/>
            <person name="Salas-Leiva J.S."/>
            <person name="Gallot-Lavallee L."/>
            <person name="Kops G.J.P.L."/>
            <person name="Archibald J.M."/>
            <person name="Simpson A.G.B."/>
            <person name="Roger A.J."/>
        </authorList>
    </citation>
    <scope>NUCLEOTIDE SEQUENCE</scope>
    <source>
        <strain evidence="3">BICM</strain>
    </source>
</reference>
<dbReference type="Pfam" id="PF26116">
    <property type="entry name" value="FAM13A"/>
    <property type="match status" value="1"/>
</dbReference>
<name>A0A8J6AV00_9EUKA</name>
<dbReference type="SMART" id="SM00324">
    <property type="entry name" value="RhoGAP"/>
    <property type="match status" value="1"/>
</dbReference>
<keyword evidence="4" id="KW-1185">Reference proteome</keyword>
<proteinExistence type="predicted"/>
<organism evidence="3 4">
    <name type="scientific">Carpediemonas membranifera</name>
    <dbReference type="NCBI Taxonomy" id="201153"/>
    <lineage>
        <taxon>Eukaryota</taxon>
        <taxon>Metamonada</taxon>
        <taxon>Carpediemonas-like organisms</taxon>
        <taxon>Carpediemonas</taxon>
    </lineage>
</organism>
<feature type="domain" description="Rho-GAP" evidence="2">
    <location>
        <begin position="25"/>
        <end position="218"/>
    </location>
</feature>
<dbReference type="Gene3D" id="1.10.555.10">
    <property type="entry name" value="Rho GTPase activation protein"/>
    <property type="match status" value="1"/>
</dbReference>
<dbReference type="PANTHER" id="PTHR45808">
    <property type="entry name" value="RHO GTPASE-ACTIVATING PROTEIN 68F"/>
    <property type="match status" value="1"/>
</dbReference>
<dbReference type="OrthoDB" id="19923at2759"/>
<dbReference type="PROSITE" id="PS50238">
    <property type="entry name" value="RHOGAP"/>
    <property type="match status" value="1"/>
</dbReference>
<accession>A0A8J6AV00</accession>
<feature type="region of interest" description="Disordered" evidence="1">
    <location>
        <begin position="223"/>
        <end position="266"/>
    </location>
</feature>
<protein>
    <submittedName>
        <fullName evidence="3">Rho GTPase-activating protein</fullName>
    </submittedName>
</protein>
<dbReference type="GO" id="GO:0007264">
    <property type="term" value="P:small GTPase-mediated signal transduction"/>
    <property type="evidence" value="ECO:0007669"/>
    <property type="project" value="TreeGrafter"/>
</dbReference>
<feature type="compositionally biased region" description="Polar residues" evidence="1">
    <location>
        <begin position="223"/>
        <end position="246"/>
    </location>
</feature>
<feature type="region of interest" description="Disordered" evidence="1">
    <location>
        <begin position="280"/>
        <end position="319"/>
    </location>
</feature>
<dbReference type="Proteomes" id="UP000717585">
    <property type="component" value="Unassembled WGS sequence"/>
</dbReference>
<feature type="region of interest" description="Disordered" evidence="1">
    <location>
        <begin position="515"/>
        <end position="543"/>
    </location>
</feature>
<dbReference type="GO" id="GO:0005737">
    <property type="term" value="C:cytoplasm"/>
    <property type="evidence" value="ECO:0007669"/>
    <property type="project" value="TreeGrafter"/>
</dbReference>
<dbReference type="PROSITE" id="PS50096">
    <property type="entry name" value="IQ"/>
    <property type="match status" value="1"/>
</dbReference>
<dbReference type="SUPFAM" id="SSF48350">
    <property type="entry name" value="GTPase activation domain, GAP"/>
    <property type="match status" value="1"/>
</dbReference>
<feature type="compositionally biased region" description="Basic residues" evidence="1">
    <location>
        <begin position="517"/>
        <end position="526"/>
    </location>
</feature>